<evidence type="ECO:0000256" key="3">
    <source>
        <dbReference type="ARBA" id="ARBA00023002"/>
    </source>
</evidence>
<dbReference type="PANTHER" id="PTHR10543:SF24">
    <property type="entry name" value="CAROTENOID ISOMEROOXYGENASE"/>
    <property type="match status" value="1"/>
</dbReference>
<feature type="binding site" evidence="5">
    <location>
        <position position="238"/>
    </location>
    <ligand>
        <name>Fe cation</name>
        <dbReference type="ChEBI" id="CHEBI:24875"/>
        <note>catalytic</note>
    </ligand>
</feature>
<dbReference type="EMBL" id="KN716208">
    <property type="protein sequence ID" value="KJH50358.1"/>
    <property type="molecule type" value="Genomic_DNA"/>
</dbReference>
<keyword evidence="7" id="KW-1185">Reference proteome</keyword>
<dbReference type="Proteomes" id="UP000053766">
    <property type="component" value="Unassembled WGS sequence"/>
</dbReference>
<gene>
    <name evidence="6" type="ORF">DICVIV_03486</name>
</gene>
<feature type="binding site" evidence="5">
    <location>
        <position position="309"/>
    </location>
    <ligand>
        <name>Fe cation</name>
        <dbReference type="ChEBI" id="CHEBI:24875"/>
        <note>catalytic</note>
    </ligand>
</feature>
<keyword evidence="4 5" id="KW-0408">Iron</keyword>
<name>A0A0D8Y0H0_DICVI</name>
<dbReference type="GO" id="GO:0016121">
    <property type="term" value="P:carotene catabolic process"/>
    <property type="evidence" value="ECO:0007669"/>
    <property type="project" value="TreeGrafter"/>
</dbReference>
<dbReference type="PANTHER" id="PTHR10543">
    <property type="entry name" value="BETA-CAROTENE DIOXYGENASE"/>
    <property type="match status" value="1"/>
</dbReference>
<dbReference type="STRING" id="29172.A0A0D8Y0H0"/>
<feature type="binding site" evidence="5">
    <location>
        <position position="175"/>
    </location>
    <ligand>
        <name>Fe cation</name>
        <dbReference type="ChEBI" id="CHEBI:24875"/>
        <note>catalytic</note>
    </ligand>
</feature>
<dbReference type="GO" id="GO:0046872">
    <property type="term" value="F:metal ion binding"/>
    <property type="evidence" value="ECO:0007669"/>
    <property type="project" value="UniProtKB-KW"/>
</dbReference>
<proteinExistence type="inferred from homology"/>
<dbReference type="GO" id="GO:0003834">
    <property type="term" value="F:beta-carotene 15,15'-dioxygenase activity"/>
    <property type="evidence" value="ECO:0007669"/>
    <property type="project" value="TreeGrafter"/>
</dbReference>
<keyword evidence="2 5" id="KW-0479">Metal-binding</keyword>
<evidence type="ECO:0000313" key="6">
    <source>
        <dbReference type="EMBL" id="KJH50358.1"/>
    </source>
</evidence>
<evidence type="ECO:0000256" key="1">
    <source>
        <dbReference type="ARBA" id="ARBA00006787"/>
    </source>
</evidence>
<evidence type="ECO:0000256" key="5">
    <source>
        <dbReference type="PIRSR" id="PIRSR604294-1"/>
    </source>
</evidence>
<evidence type="ECO:0000256" key="2">
    <source>
        <dbReference type="ARBA" id="ARBA00022723"/>
    </source>
</evidence>
<organism evidence="6 7">
    <name type="scientific">Dictyocaulus viviparus</name>
    <name type="common">Bovine lungworm</name>
    <dbReference type="NCBI Taxonomy" id="29172"/>
    <lineage>
        <taxon>Eukaryota</taxon>
        <taxon>Metazoa</taxon>
        <taxon>Ecdysozoa</taxon>
        <taxon>Nematoda</taxon>
        <taxon>Chromadorea</taxon>
        <taxon>Rhabditida</taxon>
        <taxon>Rhabditina</taxon>
        <taxon>Rhabditomorpha</taxon>
        <taxon>Strongyloidea</taxon>
        <taxon>Metastrongylidae</taxon>
        <taxon>Dictyocaulus</taxon>
    </lineage>
</organism>
<accession>A0A0D8Y0H0</accession>
<dbReference type="Pfam" id="PF03055">
    <property type="entry name" value="RPE65"/>
    <property type="match status" value="1"/>
</dbReference>
<comment type="cofactor">
    <cofactor evidence="5">
        <name>Fe(2+)</name>
        <dbReference type="ChEBI" id="CHEBI:29033"/>
    </cofactor>
    <text evidence="5">Binds 1 Fe(2+) ion per subunit.</text>
</comment>
<dbReference type="GO" id="GO:0010436">
    <property type="term" value="F:carotenoid dioxygenase activity"/>
    <property type="evidence" value="ECO:0007669"/>
    <property type="project" value="TreeGrafter"/>
</dbReference>
<reference evidence="6 7" key="1">
    <citation type="submission" date="2013-11" db="EMBL/GenBank/DDBJ databases">
        <title>Draft genome of the bovine lungworm Dictyocaulus viviparus.</title>
        <authorList>
            <person name="Mitreva M."/>
        </authorList>
    </citation>
    <scope>NUCLEOTIDE SEQUENCE [LARGE SCALE GENOMIC DNA]</scope>
    <source>
        <strain evidence="6 7">HannoverDv2000</strain>
    </source>
</reference>
<sequence length="538" mass="61827">MTYESLFNNYENTAAPRECEAIFSGSVPGWLNGTLLRNGPGMFKIGETSYKHWFDGLAYIQRYHIIDGKMYYSARFLESNDYKDNIRANRIVAGSFGTRTFPDPCKTLFQRLASYFIPNRSPDNCSVAFATVGDGIYAVTESPFIARIDPASLEYLEKADFRKYVKMSLHTNSAHFHMDRDGNLFNIGSCFGIDTQYVITRTLNPLREYEVSSGYSIEKAEILSSISATDTLAPSYFHSFAITENYMLLFETPLRIDIKKLATTTFTGWTFQSCLYWDENAITQIVLFDRIKREVLRRKLVADPFFTFHHANAYEKNNHIVVDFVKIDNPGNLDSLLLEHMRTGAFRKDGKFKPYLHRMVIPVDPVIYNKNLGDDLLVDIDFADGCKAIVKENCYVCCKDRRLCEISMEFPRYCYDRNMQDYQFVYGSCLVHDDTEKYGVVKVDLKNGTYTVWNKDSPQQMCAEPTLVNKPGYTYEDEGVLIVPVVTVPDVDIPYVVILDSKTMDELCRFIIPQTRIPLGFHNHYIPIARNLDAKEES</sequence>
<dbReference type="GO" id="GO:0042574">
    <property type="term" value="P:retinal metabolic process"/>
    <property type="evidence" value="ECO:0007669"/>
    <property type="project" value="TreeGrafter"/>
</dbReference>
<dbReference type="AlphaFoldDB" id="A0A0D8Y0H0"/>
<reference evidence="7" key="2">
    <citation type="journal article" date="2016" name="Sci. Rep.">
        <title>Dictyocaulus viviparus genome, variome and transcriptome elucidate lungworm biology and support future intervention.</title>
        <authorList>
            <person name="McNulty S.N."/>
            <person name="Strube C."/>
            <person name="Rosa B.A."/>
            <person name="Martin J.C."/>
            <person name="Tyagi R."/>
            <person name="Choi Y.J."/>
            <person name="Wang Q."/>
            <person name="Hallsworth Pepin K."/>
            <person name="Zhang X."/>
            <person name="Ozersky P."/>
            <person name="Wilson R.K."/>
            <person name="Sternberg P.W."/>
            <person name="Gasser R.B."/>
            <person name="Mitreva M."/>
        </authorList>
    </citation>
    <scope>NUCLEOTIDE SEQUENCE [LARGE SCALE GENOMIC DNA]</scope>
    <source>
        <strain evidence="7">HannoverDv2000</strain>
    </source>
</reference>
<evidence type="ECO:0000256" key="4">
    <source>
        <dbReference type="ARBA" id="ARBA00023004"/>
    </source>
</evidence>
<protein>
    <submittedName>
        <fullName evidence="6">Retinal pigment epithelial membrane protein</fullName>
    </submittedName>
</protein>
<evidence type="ECO:0000313" key="7">
    <source>
        <dbReference type="Proteomes" id="UP000053766"/>
    </source>
</evidence>
<keyword evidence="3" id="KW-0560">Oxidoreductase</keyword>
<feature type="binding site" evidence="5">
    <location>
        <position position="522"/>
    </location>
    <ligand>
        <name>Fe cation</name>
        <dbReference type="ChEBI" id="CHEBI:24875"/>
        <note>catalytic</note>
    </ligand>
</feature>
<comment type="similarity">
    <text evidence="1">Belongs to the carotenoid oxygenase family.</text>
</comment>
<dbReference type="OrthoDB" id="407010at2759"/>
<dbReference type="InterPro" id="IPR004294">
    <property type="entry name" value="Carotenoid_Oase"/>
</dbReference>